<dbReference type="Gene3D" id="3.60.40.10">
    <property type="entry name" value="PPM-type phosphatase domain"/>
    <property type="match status" value="1"/>
</dbReference>
<evidence type="ECO:0000313" key="3">
    <source>
        <dbReference type="Proteomes" id="UP000249547"/>
    </source>
</evidence>
<name>A0A327QYG8_9BACT</name>
<dbReference type="Proteomes" id="UP000249547">
    <property type="component" value="Unassembled WGS sequence"/>
</dbReference>
<dbReference type="InterPro" id="IPR036457">
    <property type="entry name" value="PPM-type-like_dom_sf"/>
</dbReference>
<evidence type="ECO:0000313" key="2">
    <source>
        <dbReference type="EMBL" id="RAJ08463.1"/>
    </source>
</evidence>
<dbReference type="Pfam" id="PF13672">
    <property type="entry name" value="PP2C_2"/>
    <property type="match status" value="1"/>
</dbReference>
<dbReference type="OrthoDB" id="654410at2"/>
<accession>A0A327QYG8</accession>
<dbReference type="InterPro" id="IPR001932">
    <property type="entry name" value="PPM-type_phosphatase-like_dom"/>
</dbReference>
<feature type="domain" description="PPM-type phosphatase" evidence="1">
    <location>
        <begin position="14"/>
        <end position="192"/>
    </location>
</feature>
<dbReference type="EMBL" id="QLLL01000002">
    <property type="protein sequence ID" value="RAJ08463.1"/>
    <property type="molecule type" value="Genomic_DNA"/>
</dbReference>
<keyword evidence="3" id="KW-1185">Reference proteome</keyword>
<organism evidence="2 3">
    <name type="scientific">Chitinophaga skermanii</name>
    <dbReference type="NCBI Taxonomy" id="331697"/>
    <lineage>
        <taxon>Bacteria</taxon>
        <taxon>Pseudomonadati</taxon>
        <taxon>Bacteroidota</taxon>
        <taxon>Chitinophagia</taxon>
        <taxon>Chitinophagales</taxon>
        <taxon>Chitinophagaceae</taxon>
        <taxon>Chitinophaga</taxon>
    </lineage>
</organism>
<protein>
    <recommendedName>
        <fullName evidence="1">PPM-type phosphatase domain-containing protein</fullName>
    </recommendedName>
</protein>
<sequence>MKIFSTLHIGSAHQNHCEDYLVHAPIGTQQHLIAVMDGCSMGTDSYFVATLTGKLLRKIAWEQYCKSFAEQAAYDPPFLLDFTAKVLFQSLKTTVQTLQLKREETLHTLILGIIDEHTKNAAFLCIGDGLICVNGQFHEFDHDNRPDYLGYHLHENVDHYIDNHPQKIFIEQLQDASISTDGIYSFRPYSNKRFPNPPNLLHYLLTDRQLVDTNNMLDRKVKDIHAEWGLAPFDDLGIIRVTL</sequence>
<dbReference type="RefSeq" id="WP_111596614.1">
    <property type="nucleotide sequence ID" value="NZ_QLLL01000002.1"/>
</dbReference>
<evidence type="ECO:0000259" key="1">
    <source>
        <dbReference type="Pfam" id="PF13672"/>
    </source>
</evidence>
<gene>
    <name evidence="2" type="ORF">LX64_01115</name>
</gene>
<dbReference type="AlphaFoldDB" id="A0A327QYG8"/>
<comment type="caution">
    <text evidence="2">The sequence shown here is derived from an EMBL/GenBank/DDBJ whole genome shotgun (WGS) entry which is preliminary data.</text>
</comment>
<reference evidence="2 3" key="1">
    <citation type="submission" date="2018-06" db="EMBL/GenBank/DDBJ databases">
        <title>Genomic Encyclopedia of Archaeal and Bacterial Type Strains, Phase II (KMG-II): from individual species to whole genera.</title>
        <authorList>
            <person name="Goeker M."/>
        </authorList>
    </citation>
    <scope>NUCLEOTIDE SEQUENCE [LARGE SCALE GENOMIC DNA]</scope>
    <source>
        <strain evidence="2 3">DSM 23857</strain>
    </source>
</reference>
<proteinExistence type="predicted"/>